<protein>
    <recommendedName>
        <fullName evidence="2">FP protein C-terminal domain-containing protein</fullName>
    </recommendedName>
</protein>
<dbReference type="InterPro" id="IPR011011">
    <property type="entry name" value="Znf_FYVE_PHD"/>
</dbReference>
<sequence>MFTSKCASCTEIVGDGPECAICKKRFHFACGGISERGFTRLGSGRATWMCTTCRDVSQADSPDFQVSGMDVAPVNTPGSSKFSSGLPLEMRTSSTSTPKQSTIGEDKQGQFMALLSELSSKITNMQAEMKIIRVIQKDLQQVKSDIAVLNTTINARLDQISTRVDDIETRVSVVEGLKTEVDELKVQVRAILEEGYKNDQWVRRSNIQINGIPQKSGENLITIIKILAERSGFPLQPNSDIDFVTRVAVKNDVEGKKSKPIILKMQSRYKKDDFLASLRKLKDIKASDIGFTGVPGRIYFNDHLSSRNKNLFQQAKQKAKEKCYAYCWVRNCTIMVRKTDKSPVLHITSQDALKKIV</sequence>
<evidence type="ECO:0000256" key="1">
    <source>
        <dbReference type="SAM" id="MobiDB-lite"/>
    </source>
</evidence>
<organism evidence="3 4">
    <name type="scientific">Loxostege sticticalis</name>
    <name type="common">Beet webworm moth</name>
    <dbReference type="NCBI Taxonomy" id="481309"/>
    <lineage>
        <taxon>Eukaryota</taxon>
        <taxon>Metazoa</taxon>
        <taxon>Ecdysozoa</taxon>
        <taxon>Arthropoda</taxon>
        <taxon>Hexapoda</taxon>
        <taxon>Insecta</taxon>
        <taxon>Pterygota</taxon>
        <taxon>Neoptera</taxon>
        <taxon>Endopterygota</taxon>
        <taxon>Lepidoptera</taxon>
        <taxon>Glossata</taxon>
        <taxon>Ditrysia</taxon>
        <taxon>Pyraloidea</taxon>
        <taxon>Crambidae</taxon>
        <taxon>Pyraustinae</taxon>
        <taxon>Loxostege</taxon>
    </lineage>
</organism>
<evidence type="ECO:0000259" key="2">
    <source>
        <dbReference type="Pfam" id="PF25298"/>
    </source>
</evidence>
<dbReference type="Proteomes" id="UP001549921">
    <property type="component" value="Unassembled WGS sequence"/>
</dbReference>
<dbReference type="InterPro" id="IPR013083">
    <property type="entry name" value="Znf_RING/FYVE/PHD"/>
</dbReference>
<dbReference type="PANTHER" id="PTHR11505">
    <property type="entry name" value="L1 TRANSPOSABLE ELEMENT-RELATED"/>
    <property type="match status" value="1"/>
</dbReference>
<proteinExistence type="predicted"/>
<feature type="domain" description="FP protein C-terminal" evidence="2">
    <location>
        <begin position="306"/>
        <end position="357"/>
    </location>
</feature>
<comment type="caution">
    <text evidence="3">The sequence shown here is derived from an EMBL/GenBank/DDBJ whole genome shotgun (WGS) entry which is preliminary data.</text>
</comment>
<dbReference type="Gene3D" id="3.30.70.1820">
    <property type="entry name" value="L1 transposable element, RRM domain"/>
    <property type="match status" value="1"/>
</dbReference>
<evidence type="ECO:0000313" key="4">
    <source>
        <dbReference type="Proteomes" id="UP001549921"/>
    </source>
</evidence>
<feature type="compositionally biased region" description="Polar residues" evidence="1">
    <location>
        <begin position="91"/>
        <end position="103"/>
    </location>
</feature>
<dbReference type="Gene3D" id="3.30.40.10">
    <property type="entry name" value="Zinc/RING finger domain, C3HC4 (zinc finger)"/>
    <property type="match status" value="1"/>
</dbReference>
<gene>
    <name evidence="3" type="ORF">ABMA28_002956</name>
</gene>
<dbReference type="SUPFAM" id="SSF57903">
    <property type="entry name" value="FYVE/PHD zinc finger"/>
    <property type="match status" value="1"/>
</dbReference>
<reference evidence="3 4" key="1">
    <citation type="submission" date="2024-06" db="EMBL/GenBank/DDBJ databases">
        <title>A chromosome-level genome assembly of beet webworm, Loxostege sticticalis.</title>
        <authorList>
            <person name="Zhang Y."/>
        </authorList>
    </citation>
    <scope>NUCLEOTIDE SEQUENCE [LARGE SCALE GENOMIC DNA]</scope>
    <source>
        <strain evidence="3">AQ028</strain>
        <tissue evidence="3">Male pupae</tissue>
    </source>
</reference>
<name>A0ABD0SYW2_LOXSC</name>
<dbReference type="InterPro" id="IPR057251">
    <property type="entry name" value="FP_C"/>
</dbReference>
<dbReference type="AlphaFoldDB" id="A0ABD0SYW2"/>
<evidence type="ECO:0000313" key="3">
    <source>
        <dbReference type="EMBL" id="KAL0830850.1"/>
    </source>
</evidence>
<dbReference type="Pfam" id="PF25298">
    <property type="entry name" value="Baculo_FP_2nd"/>
    <property type="match status" value="1"/>
</dbReference>
<feature type="region of interest" description="Disordered" evidence="1">
    <location>
        <begin position="76"/>
        <end position="103"/>
    </location>
</feature>
<dbReference type="InterPro" id="IPR004244">
    <property type="entry name" value="Transposase_22"/>
</dbReference>
<accession>A0ABD0SYW2</accession>
<dbReference type="EMBL" id="JBEDNZ010000013">
    <property type="protein sequence ID" value="KAL0830850.1"/>
    <property type="molecule type" value="Genomic_DNA"/>
</dbReference>